<sequence length="471" mass="53809">MGKTKQPKKYSEENSKENKKTKHRKKKLTDENDGRVHIKWAVSQDQTQRLYSELGVENISDQSSDSCYALELTPAVTVNKDKPVAPCAPRILLPSQKPNLNHSYTSDDVELISPLSTPNNKKFLHYCHDDNNDDVEENSQYDYFAELSDEVILNIFKWLPRFTLAKCARVCHRWSRLVADDHLWKRIDLSNRTLSPGVLGNVLRRGVQILRLAKSEIEGPVFICSPKVLSFTRLSRVQYLDLSMASITAPVLQELLSVCTHLKKLSLEHCPLNDEICRYIAENKNLEVINMSMCQGITVNGLMPICNNCTRLESLNVAWTGIHRHSVVYLSLCLPQSIEKLNISGCRENITDEEILQLVKRCYRLRELDLSDSTVITCNSIRYLTQHLKRLEYIALSRCYRIAPTTIPELQNILSLNVVDVFGMLRNTALQQLRQAISVDVNKYPFSSIARPTTGVRRTSIWGIPVRDNIL</sequence>
<keyword evidence="1" id="KW-0833">Ubl conjugation pathway</keyword>
<reference evidence="4 5" key="1">
    <citation type="submission" date="2020-06" db="EMBL/GenBank/DDBJ databases">
        <authorList>
            <person name="Li R."/>
            <person name="Bekaert M."/>
        </authorList>
    </citation>
    <scope>NUCLEOTIDE SEQUENCE [LARGE SCALE GENOMIC DNA]</scope>
    <source>
        <strain evidence="5">wild</strain>
    </source>
</reference>
<dbReference type="SMART" id="SM00367">
    <property type="entry name" value="LRR_CC"/>
    <property type="match status" value="6"/>
</dbReference>
<organism evidence="4 5">
    <name type="scientific">Mytilus coruscus</name>
    <name type="common">Sea mussel</name>
    <dbReference type="NCBI Taxonomy" id="42192"/>
    <lineage>
        <taxon>Eukaryota</taxon>
        <taxon>Metazoa</taxon>
        <taxon>Spiralia</taxon>
        <taxon>Lophotrochozoa</taxon>
        <taxon>Mollusca</taxon>
        <taxon>Bivalvia</taxon>
        <taxon>Autobranchia</taxon>
        <taxon>Pteriomorphia</taxon>
        <taxon>Mytilida</taxon>
        <taxon>Mytiloidea</taxon>
        <taxon>Mytilidae</taxon>
        <taxon>Mytilinae</taxon>
        <taxon>Mytilus</taxon>
    </lineage>
</organism>
<dbReference type="SUPFAM" id="SSF52047">
    <property type="entry name" value="RNI-like"/>
    <property type="match status" value="1"/>
</dbReference>
<feature type="domain" description="F-box" evidence="3">
    <location>
        <begin position="141"/>
        <end position="187"/>
    </location>
</feature>
<feature type="region of interest" description="Disordered" evidence="2">
    <location>
        <begin position="1"/>
        <end position="32"/>
    </location>
</feature>
<keyword evidence="5" id="KW-1185">Reference proteome</keyword>
<feature type="compositionally biased region" description="Basic and acidic residues" evidence="2">
    <location>
        <begin position="9"/>
        <end position="18"/>
    </location>
</feature>
<dbReference type="InterPro" id="IPR001611">
    <property type="entry name" value="Leu-rich_rpt"/>
</dbReference>
<dbReference type="Pfam" id="PF12937">
    <property type="entry name" value="F-box-like"/>
    <property type="match status" value="1"/>
</dbReference>
<evidence type="ECO:0000256" key="2">
    <source>
        <dbReference type="SAM" id="MobiDB-lite"/>
    </source>
</evidence>
<dbReference type="Gene3D" id="3.80.10.10">
    <property type="entry name" value="Ribonuclease Inhibitor"/>
    <property type="match status" value="1"/>
</dbReference>
<dbReference type="Proteomes" id="UP000507470">
    <property type="component" value="Unassembled WGS sequence"/>
</dbReference>
<evidence type="ECO:0000256" key="1">
    <source>
        <dbReference type="ARBA" id="ARBA00022786"/>
    </source>
</evidence>
<evidence type="ECO:0000313" key="4">
    <source>
        <dbReference type="EMBL" id="CAC5379574.1"/>
    </source>
</evidence>
<dbReference type="SMART" id="SM00256">
    <property type="entry name" value="FBOX"/>
    <property type="match status" value="1"/>
</dbReference>
<dbReference type="Pfam" id="PF13516">
    <property type="entry name" value="LRR_6"/>
    <property type="match status" value="2"/>
</dbReference>
<dbReference type="PANTHER" id="PTHR13318">
    <property type="entry name" value="PARTNER OF PAIRED, ISOFORM B-RELATED"/>
    <property type="match status" value="1"/>
</dbReference>
<dbReference type="InterPro" id="IPR001810">
    <property type="entry name" value="F-box_dom"/>
</dbReference>
<dbReference type="SUPFAM" id="SSF81383">
    <property type="entry name" value="F-box domain"/>
    <property type="match status" value="1"/>
</dbReference>
<gene>
    <name evidence="4" type="ORF">MCOR_15628</name>
</gene>
<dbReference type="PANTHER" id="PTHR13318:SF190">
    <property type="entry name" value="PARTNER OF PAIRED, ISOFORM B"/>
    <property type="match status" value="1"/>
</dbReference>
<dbReference type="AlphaFoldDB" id="A0A6J8B9F7"/>
<dbReference type="CDD" id="cd22149">
    <property type="entry name" value="F-box_DmSKP2-like"/>
    <property type="match status" value="1"/>
</dbReference>
<dbReference type="GO" id="GO:0019005">
    <property type="term" value="C:SCF ubiquitin ligase complex"/>
    <property type="evidence" value="ECO:0007669"/>
    <property type="project" value="TreeGrafter"/>
</dbReference>
<dbReference type="GO" id="GO:0031146">
    <property type="term" value="P:SCF-dependent proteasomal ubiquitin-dependent protein catabolic process"/>
    <property type="evidence" value="ECO:0007669"/>
    <property type="project" value="TreeGrafter"/>
</dbReference>
<protein>
    <submittedName>
        <fullName evidence="4">SKP2</fullName>
    </submittedName>
</protein>
<name>A0A6J8B9F7_MYTCO</name>
<dbReference type="PROSITE" id="PS50181">
    <property type="entry name" value="FBOX"/>
    <property type="match status" value="1"/>
</dbReference>
<evidence type="ECO:0000259" key="3">
    <source>
        <dbReference type="PROSITE" id="PS50181"/>
    </source>
</evidence>
<dbReference type="OrthoDB" id="2095648at2759"/>
<proteinExistence type="predicted"/>
<dbReference type="InterPro" id="IPR036047">
    <property type="entry name" value="F-box-like_dom_sf"/>
</dbReference>
<dbReference type="InterPro" id="IPR006553">
    <property type="entry name" value="Leu-rich_rpt_Cys-con_subtyp"/>
</dbReference>
<dbReference type="InterPro" id="IPR032675">
    <property type="entry name" value="LRR_dom_sf"/>
</dbReference>
<accession>A0A6J8B9F7</accession>
<dbReference type="EMBL" id="CACVKT020002744">
    <property type="protein sequence ID" value="CAC5379574.1"/>
    <property type="molecule type" value="Genomic_DNA"/>
</dbReference>
<evidence type="ECO:0000313" key="5">
    <source>
        <dbReference type="Proteomes" id="UP000507470"/>
    </source>
</evidence>